<sequence>MFKEFREFAMRGNVVDLAVGFILGGAFSTIVKSLVSDILMPPLGLVLGGVDFENLFITLGEGRYESLAQAQEAGAATINYGLFVNNVISFVILALALFFLIKGMNRLQRKKQDDVPEQPPAKPRQEELLEEIRDALVKRAG</sequence>
<dbReference type="HAMAP" id="MF_00115">
    <property type="entry name" value="MscL"/>
    <property type="match status" value="1"/>
</dbReference>
<dbReference type="EMBL" id="SRXW01000005">
    <property type="protein sequence ID" value="TGY87624.1"/>
    <property type="molecule type" value="Genomic_DNA"/>
</dbReference>
<keyword evidence="7 9" id="KW-0472">Membrane</keyword>
<protein>
    <recommendedName>
        <fullName evidence="9">Large-conductance mechanosensitive channel</fullName>
    </recommendedName>
</protein>
<comment type="caution">
    <text evidence="10">The sequence shown here is derived from an EMBL/GenBank/DDBJ whole genome shotgun (WGS) entry which is preliminary data.</text>
</comment>
<comment type="similarity">
    <text evidence="9">Belongs to the MscL family.</text>
</comment>
<comment type="function">
    <text evidence="9">Channel that opens in response to stretch forces in the membrane lipid bilayer. May participate in the regulation of osmotic pressure changes within the cell.</text>
</comment>
<keyword evidence="3 9" id="KW-1003">Cell membrane</keyword>
<reference evidence="10 11" key="1">
    <citation type="journal article" date="2017" name="Int. J. Syst. Evol. Microbiol.">
        <title>Marinicauda algicola sp. nov., isolated from a marine red alga Rhodosorus marinus.</title>
        <authorList>
            <person name="Jeong S.E."/>
            <person name="Jeon S.H."/>
            <person name="Chun B.H."/>
            <person name="Kim D.W."/>
            <person name="Jeon C.O."/>
        </authorList>
    </citation>
    <scope>NUCLEOTIDE SEQUENCE [LARGE SCALE GENOMIC DNA]</scope>
    <source>
        <strain evidence="10 11">JCM 31718</strain>
    </source>
</reference>
<dbReference type="AlphaFoldDB" id="A0A4S2GX58"/>
<evidence type="ECO:0000256" key="3">
    <source>
        <dbReference type="ARBA" id="ARBA00022475"/>
    </source>
</evidence>
<organism evidence="10 11">
    <name type="scientific">Marinicauda algicola</name>
    <dbReference type="NCBI Taxonomy" id="2029849"/>
    <lineage>
        <taxon>Bacteria</taxon>
        <taxon>Pseudomonadati</taxon>
        <taxon>Pseudomonadota</taxon>
        <taxon>Alphaproteobacteria</taxon>
        <taxon>Maricaulales</taxon>
        <taxon>Maricaulaceae</taxon>
        <taxon>Marinicauda</taxon>
    </lineage>
</organism>
<dbReference type="InterPro" id="IPR001185">
    <property type="entry name" value="MS_channel"/>
</dbReference>
<evidence type="ECO:0000256" key="7">
    <source>
        <dbReference type="ARBA" id="ARBA00023136"/>
    </source>
</evidence>
<evidence type="ECO:0000256" key="4">
    <source>
        <dbReference type="ARBA" id="ARBA00022692"/>
    </source>
</evidence>
<feature type="transmembrane region" description="Helical" evidence="9">
    <location>
        <begin position="12"/>
        <end position="35"/>
    </location>
</feature>
<dbReference type="OrthoDB" id="9810350at2"/>
<dbReference type="PRINTS" id="PR01264">
    <property type="entry name" value="MECHCHANNEL"/>
</dbReference>
<dbReference type="NCBIfam" id="NF001843">
    <property type="entry name" value="PRK00567.1-4"/>
    <property type="match status" value="1"/>
</dbReference>
<dbReference type="InterPro" id="IPR036019">
    <property type="entry name" value="MscL_channel"/>
</dbReference>
<proteinExistence type="inferred from homology"/>
<dbReference type="NCBIfam" id="NF010557">
    <property type="entry name" value="PRK13952.1"/>
    <property type="match status" value="1"/>
</dbReference>
<dbReference type="GO" id="GO:0005886">
    <property type="term" value="C:plasma membrane"/>
    <property type="evidence" value="ECO:0007669"/>
    <property type="project" value="UniProtKB-SubCell"/>
</dbReference>
<keyword evidence="5 9" id="KW-1133">Transmembrane helix</keyword>
<evidence type="ECO:0000313" key="11">
    <source>
        <dbReference type="Proteomes" id="UP000308054"/>
    </source>
</evidence>
<dbReference type="Gene3D" id="1.10.1200.120">
    <property type="entry name" value="Large-conductance mechanosensitive channel, MscL, domain 1"/>
    <property type="match status" value="1"/>
</dbReference>
<dbReference type="PANTHER" id="PTHR30266:SF2">
    <property type="entry name" value="LARGE-CONDUCTANCE MECHANOSENSITIVE CHANNEL"/>
    <property type="match status" value="1"/>
</dbReference>
<keyword evidence="11" id="KW-1185">Reference proteome</keyword>
<gene>
    <name evidence="9 10" type="primary">mscL</name>
    <name evidence="10" type="ORF">E5163_14405</name>
</gene>
<dbReference type="SUPFAM" id="SSF81330">
    <property type="entry name" value="Gated mechanosensitive channel"/>
    <property type="match status" value="1"/>
</dbReference>
<evidence type="ECO:0000256" key="1">
    <source>
        <dbReference type="ARBA" id="ARBA00004141"/>
    </source>
</evidence>
<keyword evidence="4 9" id="KW-0812">Transmembrane</keyword>
<dbReference type="PANTHER" id="PTHR30266">
    <property type="entry name" value="MECHANOSENSITIVE CHANNEL MSCL"/>
    <property type="match status" value="1"/>
</dbReference>
<dbReference type="NCBIfam" id="TIGR00220">
    <property type="entry name" value="mscL"/>
    <property type="match status" value="1"/>
</dbReference>
<keyword evidence="9" id="KW-0997">Cell inner membrane</keyword>
<comment type="subcellular location">
    <subcellularLocation>
        <location evidence="9">Cell inner membrane</location>
        <topology evidence="9">Multi-pass membrane protein</topology>
    </subcellularLocation>
    <subcellularLocation>
        <location evidence="1">Membrane</location>
        <topology evidence="1">Multi-pass membrane protein</topology>
    </subcellularLocation>
</comment>
<dbReference type="GO" id="GO:0008381">
    <property type="term" value="F:mechanosensitive monoatomic ion channel activity"/>
    <property type="evidence" value="ECO:0007669"/>
    <property type="project" value="UniProtKB-UniRule"/>
</dbReference>
<comment type="subunit">
    <text evidence="9">Homopentamer.</text>
</comment>
<keyword evidence="6 9" id="KW-0406">Ion transport</keyword>
<dbReference type="Proteomes" id="UP000308054">
    <property type="component" value="Unassembled WGS sequence"/>
</dbReference>
<evidence type="ECO:0000256" key="8">
    <source>
        <dbReference type="ARBA" id="ARBA00023303"/>
    </source>
</evidence>
<evidence type="ECO:0000256" key="5">
    <source>
        <dbReference type="ARBA" id="ARBA00022989"/>
    </source>
</evidence>
<keyword evidence="8 9" id="KW-0407">Ion channel</keyword>
<dbReference type="Pfam" id="PF01741">
    <property type="entry name" value="MscL"/>
    <property type="match status" value="1"/>
</dbReference>
<name>A0A4S2GX58_9PROT</name>
<dbReference type="InterPro" id="IPR037673">
    <property type="entry name" value="MSC/AndL"/>
</dbReference>
<evidence type="ECO:0000313" key="10">
    <source>
        <dbReference type="EMBL" id="TGY87624.1"/>
    </source>
</evidence>
<feature type="transmembrane region" description="Helical" evidence="9">
    <location>
        <begin position="80"/>
        <end position="101"/>
    </location>
</feature>
<evidence type="ECO:0000256" key="6">
    <source>
        <dbReference type="ARBA" id="ARBA00023065"/>
    </source>
</evidence>
<dbReference type="RefSeq" id="WP_135997228.1">
    <property type="nucleotide sequence ID" value="NZ_CP071057.1"/>
</dbReference>
<accession>A0A4S2GX58</accession>
<evidence type="ECO:0000256" key="2">
    <source>
        <dbReference type="ARBA" id="ARBA00022448"/>
    </source>
</evidence>
<keyword evidence="2 9" id="KW-0813">Transport</keyword>
<evidence type="ECO:0000256" key="9">
    <source>
        <dbReference type="HAMAP-Rule" id="MF_00115"/>
    </source>
</evidence>